<accession>A0A6N2KIV9</accession>
<dbReference type="AlphaFoldDB" id="A0A6N2KIV9"/>
<protein>
    <submittedName>
        <fullName evidence="1">Uncharacterized protein</fullName>
    </submittedName>
</protein>
<dbReference type="EMBL" id="CAADRP010000433">
    <property type="protein sequence ID" value="VFU28076.1"/>
    <property type="molecule type" value="Genomic_DNA"/>
</dbReference>
<evidence type="ECO:0000313" key="1">
    <source>
        <dbReference type="EMBL" id="VFU28076.1"/>
    </source>
</evidence>
<reference evidence="1" key="1">
    <citation type="submission" date="2019-03" db="EMBL/GenBank/DDBJ databases">
        <authorList>
            <person name="Mank J."/>
            <person name="Almeida P."/>
        </authorList>
    </citation>
    <scope>NUCLEOTIDE SEQUENCE</scope>
    <source>
        <strain evidence="1">78183</strain>
    </source>
</reference>
<sequence length="112" mass="12725">MEKGRENHLIQTTWFSRYTASKQGQFMAARTTRYKGVAGMDTPAVKRDTQICPKCIASSDFDPHLGFPYFTAIDSLFNEGAALPKPKNGGFFGTSTRRIVDFQRRRRWRAAS</sequence>
<gene>
    <name evidence="1" type="ORF">SVIM_LOCUS90508</name>
</gene>
<name>A0A6N2KIV9_SALVM</name>
<proteinExistence type="predicted"/>
<organism evidence="1">
    <name type="scientific">Salix viminalis</name>
    <name type="common">Common osier</name>
    <name type="synonym">Basket willow</name>
    <dbReference type="NCBI Taxonomy" id="40686"/>
    <lineage>
        <taxon>Eukaryota</taxon>
        <taxon>Viridiplantae</taxon>
        <taxon>Streptophyta</taxon>
        <taxon>Embryophyta</taxon>
        <taxon>Tracheophyta</taxon>
        <taxon>Spermatophyta</taxon>
        <taxon>Magnoliopsida</taxon>
        <taxon>eudicotyledons</taxon>
        <taxon>Gunneridae</taxon>
        <taxon>Pentapetalae</taxon>
        <taxon>rosids</taxon>
        <taxon>fabids</taxon>
        <taxon>Malpighiales</taxon>
        <taxon>Salicaceae</taxon>
        <taxon>Saliceae</taxon>
        <taxon>Salix</taxon>
    </lineage>
</organism>